<dbReference type="SUPFAM" id="SSF53335">
    <property type="entry name" value="S-adenosyl-L-methionine-dependent methyltransferases"/>
    <property type="match status" value="1"/>
</dbReference>
<dbReference type="PRINTS" id="PR00507">
    <property type="entry name" value="N12N6MTFRASE"/>
</dbReference>
<dbReference type="GO" id="GO:0003676">
    <property type="term" value="F:nucleic acid binding"/>
    <property type="evidence" value="ECO:0007669"/>
    <property type="project" value="InterPro"/>
</dbReference>
<dbReference type="InterPro" id="IPR050953">
    <property type="entry name" value="N4_N6_ade-DNA_methylase"/>
</dbReference>
<accession>A0A968KWX5</accession>
<dbReference type="PANTHER" id="PTHR33841:SF1">
    <property type="entry name" value="DNA METHYLTRANSFERASE A"/>
    <property type="match status" value="1"/>
</dbReference>
<feature type="domain" description="Type II methyltransferase M.TaqI-like" evidence="6">
    <location>
        <begin position="413"/>
        <end position="568"/>
    </location>
</feature>
<dbReference type="EMBL" id="JAATLJ010000002">
    <property type="protein sequence ID" value="NIZ41265.1"/>
    <property type="molecule type" value="Genomic_DNA"/>
</dbReference>
<dbReference type="PROSITE" id="PS00092">
    <property type="entry name" value="N6_MTASE"/>
    <property type="match status" value="1"/>
</dbReference>
<evidence type="ECO:0000256" key="1">
    <source>
        <dbReference type="ARBA" id="ARBA00011900"/>
    </source>
</evidence>
<keyword evidence="3" id="KW-0808">Transferase</keyword>
<dbReference type="InterPro" id="IPR011639">
    <property type="entry name" value="MethylTrfase_TaqI-like_dom"/>
</dbReference>
<dbReference type="Gene3D" id="3.40.50.150">
    <property type="entry name" value="Vaccinia Virus protein VP39"/>
    <property type="match status" value="1"/>
</dbReference>
<protein>
    <recommendedName>
        <fullName evidence="1">site-specific DNA-methyltransferase (adenine-specific)</fullName>
        <ecNumber evidence="1">2.1.1.72</ecNumber>
    </recommendedName>
</protein>
<feature type="domain" description="Type ISP restriction-modification enzyme coupler" evidence="8">
    <location>
        <begin position="172"/>
        <end position="284"/>
    </location>
</feature>
<name>A0A968KWX5_9SPIO</name>
<dbReference type="Pfam" id="PF22240">
    <property type="entry name" value="ISP_coupler"/>
    <property type="match status" value="1"/>
</dbReference>
<evidence type="ECO:0000256" key="5">
    <source>
        <dbReference type="ARBA" id="ARBA00047942"/>
    </source>
</evidence>
<dbReference type="AlphaFoldDB" id="A0A968KWX5"/>
<keyword evidence="2 9" id="KW-0489">Methyltransferase</keyword>
<reference evidence="9 10" key="1">
    <citation type="submission" date="2020-03" db="EMBL/GenBank/DDBJ databases">
        <title>Spirochaetal bacteria isolated from arthropods constitute a novel genus Entomospira genus novum within the order Spirochaetales.</title>
        <authorList>
            <person name="Grana-Miraglia L."/>
            <person name="Sikutova S."/>
            <person name="Fingerle V."/>
            <person name="Sing A."/>
            <person name="Castillo-Ramirez S."/>
            <person name="Margos G."/>
            <person name="Rudolf I."/>
        </authorList>
    </citation>
    <scope>NUCLEOTIDE SEQUENCE [LARGE SCALE GENOMIC DNA]</scope>
    <source>
        <strain evidence="9 10">BR193</strain>
    </source>
</reference>
<gene>
    <name evidence="9" type="ORF">HCT14_07085</name>
</gene>
<dbReference type="GO" id="GO:0006304">
    <property type="term" value="P:DNA modification"/>
    <property type="evidence" value="ECO:0007669"/>
    <property type="project" value="InterPro"/>
</dbReference>
<dbReference type="Pfam" id="PF18135">
    <property type="entry name" value="Type_ISP_C"/>
    <property type="match status" value="1"/>
</dbReference>
<keyword evidence="4" id="KW-0949">S-adenosyl-L-methionine</keyword>
<comment type="caution">
    <text evidence="9">The sequence shown here is derived from an EMBL/GenBank/DDBJ whole genome shotgun (WGS) entry which is preliminary data.</text>
</comment>
<evidence type="ECO:0000259" key="8">
    <source>
        <dbReference type="Pfam" id="PF22240"/>
    </source>
</evidence>
<comment type="catalytic activity">
    <reaction evidence="5">
        <text>a 2'-deoxyadenosine in DNA + S-adenosyl-L-methionine = an N(6)-methyl-2'-deoxyadenosine in DNA + S-adenosyl-L-homocysteine + H(+)</text>
        <dbReference type="Rhea" id="RHEA:15197"/>
        <dbReference type="Rhea" id="RHEA-COMP:12418"/>
        <dbReference type="Rhea" id="RHEA-COMP:12419"/>
        <dbReference type="ChEBI" id="CHEBI:15378"/>
        <dbReference type="ChEBI" id="CHEBI:57856"/>
        <dbReference type="ChEBI" id="CHEBI:59789"/>
        <dbReference type="ChEBI" id="CHEBI:90615"/>
        <dbReference type="ChEBI" id="CHEBI:90616"/>
        <dbReference type="EC" id="2.1.1.72"/>
    </reaction>
</comment>
<keyword evidence="10" id="KW-1185">Reference proteome</keyword>
<dbReference type="EC" id="2.1.1.72" evidence="1"/>
<evidence type="ECO:0000256" key="2">
    <source>
        <dbReference type="ARBA" id="ARBA00022603"/>
    </source>
</evidence>
<evidence type="ECO:0000256" key="3">
    <source>
        <dbReference type="ARBA" id="ARBA00022679"/>
    </source>
</evidence>
<feature type="domain" description="Type ISP restriction-modification enzyme LLaBIII C-terminal specificity" evidence="7">
    <location>
        <begin position="675"/>
        <end position="991"/>
    </location>
</feature>
<dbReference type="InterPro" id="IPR002052">
    <property type="entry name" value="DNA_methylase_N6_adenine_CS"/>
</dbReference>
<dbReference type="GO" id="GO:0032259">
    <property type="term" value="P:methylation"/>
    <property type="evidence" value="ECO:0007669"/>
    <property type="project" value="UniProtKB-KW"/>
</dbReference>
<evidence type="ECO:0000313" key="9">
    <source>
        <dbReference type="EMBL" id="NIZ41265.1"/>
    </source>
</evidence>
<evidence type="ECO:0000259" key="6">
    <source>
        <dbReference type="Pfam" id="PF07669"/>
    </source>
</evidence>
<sequence length="1053" mass="121666">MKYEENIHQLVSEREDHERRNLTKETSIRGAFHTFLQAVLAINKRYQLTIEESEKTKNNHQIYYDATIQKNGIRLGIIENKDASDDLEKELASKQASGYDLSNAILENGHEAWLIRDGEVVAKALYFASNHPKNKKYYQATADLTGFSALIDAFLTNTSEADAHYHQALTKFEEEVPYWANQLSNRIDEEITSNRAFKQELYGYYEELKVAISEYLTLEDVKEVLIQHIMTIDLFEEIVGSNTFRRNNAIAKIMDKLVDALDPVMARNISKKVRDSYKPLNKSIGNLGDDVSYKVDVLKSFYQTFYHAYNTDDRDKLGIIYTPTEIIHFMVNASNIMLKEFFGKRIFDQGVNILDPCTGTGSFIVMLMQYIYENGGKASLPHKFKNELWANELSILAYYIAIIHIELVYEELTSEFSFFEHLVYADTLANKYAIQQADDGRAIASTIFDANTEQLEKQNSKTIQLIIGNPPYRANQKSGNENKQNNKYDYVDQRIKETYVEKNNKEVSIKLKMYDMYTRFIRWASDRIGEEGMLAVITNRNYLDASGFNGFRASVAEEFSHIYVVDLGGDVRKGDMSGNVFNIMTGVAIAFFIKSNAKPASEGIYYLNPFSDKDDASSKLEWLFNRRNEHILKSLVWQPIIPNEKNFWLDQSNAFDDLIALGNRANKNKDEVQSLFYIYSLGISTNRDSWMYDINKERLAKKVGYFLEVYHQFMRTLSDSDLKDKEEIKLKFPTTIKYHRKLINNLARGDKRVDFIFESKRIISSLYRPFTKKCYYYQEILSEEVGQMPKIFPTGQAGENLMICVRAQTNHFSTLITNSLVDLHLFKYGNDQAQCFPLYRYNLESGEKVSNINPTYKAKFESQGPLTDEQMFAYIYAMLHHKGYRTKYEIDLKQNLPSVPVSPQVSDYVRLGQQLIDLHLHYEQAELYPMDRLESDPKLYEIKLKSKPELGQIIIDTQTTLSGIPSQAWQYKLGNKSAIDWVLEGYSEKKNIYKDKANGAIADSDSDLYTQYGYELYNFADYKEELIDLVGKVVSVSLQTLNLLDAIEQLPLE</sequence>
<evidence type="ECO:0000259" key="7">
    <source>
        <dbReference type="Pfam" id="PF18135"/>
    </source>
</evidence>
<organism evidence="9 10">
    <name type="scientific">Entomospira entomophila</name>
    <dbReference type="NCBI Taxonomy" id="2719988"/>
    <lineage>
        <taxon>Bacteria</taxon>
        <taxon>Pseudomonadati</taxon>
        <taxon>Spirochaetota</taxon>
        <taxon>Spirochaetia</taxon>
        <taxon>Spirochaetales</taxon>
        <taxon>Spirochaetaceae</taxon>
        <taxon>Entomospira</taxon>
    </lineage>
</organism>
<proteinExistence type="predicted"/>
<evidence type="ECO:0000313" key="10">
    <source>
        <dbReference type="Proteomes" id="UP000711995"/>
    </source>
</evidence>
<evidence type="ECO:0000256" key="4">
    <source>
        <dbReference type="ARBA" id="ARBA00022691"/>
    </source>
</evidence>
<dbReference type="Proteomes" id="UP000711995">
    <property type="component" value="Unassembled WGS sequence"/>
</dbReference>
<dbReference type="GO" id="GO:0009007">
    <property type="term" value="F:site-specific DNA-methyltransferase (adenine-specific) activity"/>
    <property type="evidence" value="ECO:0007669"/>
    <property type="project" value="UniProtKB-EC"/>
</dbReference>
<dbReference type="RefSeq" id="WP_167700887.1">
    <property type="nucleotide sequence ID" value="NZ_CP118175.1"/>
</dbReference>
<dbReference type="InterPro" id="IPR053980">
    <property type="entry name" value="ISP_coupler"/>
</dbReference>
<dbReference type="PANTHER" id="PTHR33841">
    <property type="entry name" value="DNA METHYLTRANSFERASE YEEA-RELATED"/>
    <property type="match status" value="1"/>
</dbReference>
<dbReference type="InterPro" id="IPR041635">
    <property type="entry name" value="Type_ISP_LLaBIII_C"/>
</dbReference>
<dbReference type="Pfam" id="PF07669">
    <property type="entry name" value="Eco57I"/>
    <property type="match status" value="1"/>
</dbReference>
<dbReference type="InterPro" id="IPR029063">
    <property type="entry name" value="SAM-dependent_MTases_sf"/>
</dbReference>